<dbReference type="InterPro" id="IPR046357">
    <property type="entry name" value="PPIase_dom_sf"/>
</dbReference>
<protein>
    <submittedName>
        <fullName evidence="2">Chaperone SurA</fullName>
        <ecNumber evidence="2">5.2.1.8</ecNumber>
    </submittedName>
</protein>
<evidence type="ECO:0000313" key="2">
    <source>
        <dbReference type="EMBL" id="MPN64325.1"/>
    </source>
</evidence>
<feature type="domain" description="PpiC" evidence="1">
    <location>
        <begin position="1"/>
        <end position="69"/>
    </location>
</feature>
<dbReference type="GO" id="GO:0003755">
    <property type="term" value="F:peptidyl-prolyl cis-trans isomerase activity"/>
    <property type="evidence" value="ECO:0007669"/>
    <property type="project" value="UniProtKB-EC"/>
</dbReference>
<gene>
    <name evidence="2" type="primary">surA_36</name>
    <name evidence="2" type="ORF">SDC9_212097</name>
</gene>
<dbReference type="AlphaFoldDB" id="A0A645JKX9"/>
<reference evidence="2" key="1">
    <citation type="submission" date="2019-08" db="EMBL/GenBank/DDBJ databases">
        <authorList>
            <person name="Kucharzyk K."/>
            <person name="Murdoch R.W."/>
            <person name="Higgins S."/>
            <person name="Loffler F."/>
        </authorList>
    </citation>
    <scope>NUCLEOTIDE SEQUENCE</scope>
</reference>
<dbReference type="Gene3D" id="3.10.50.40">
    <property type="match status" value="1"/>
</dbReference>
<dbReference type="PROSITE" id="PS50198">
    <property type="entry name" value="PPIC_PPIASE_2"/>
    <property type="match status" value="1"/>
</dbReference>
<dbReference type="InterPro" id="IPR000297">
    <property type="entry name" value="PPIase_PpiC"/>
</dbReference>
<dbReference type="SUPFAM" id="SSF54534">
    <property type="entry name" value="FKBP-like"/>
    <property type="match status" value="1"/>
</dbReference>
<dbReference type="EC" id="5.2.1.8" evidence="2"/>
<sequence>MAKADKALFYQLVKANSDAPNSENGGNVGQVDEDKLRPEFAPVVKKLKPGAIAGPVEPPEGFYFIRLAAVYPEEKIPFEKASEEIRKRLDLKAKSELRKAYSEKIKKQALIRYYF</sequence>
<dbReference type="Pfam" id="PF00639">
    <property type="entry name" value="Rotamase"/>
    <property type="match status" value="1"/>
</dbReference>
<name>A0A645JKX9_9ZZZZ</name>
<dbReference type="PANTHER" id="PTHR47245">
    <property type="entry name" value="PEPTIDYLPROLYL ISOMERASE"/>
    <property type="match status" value="1"/>
</dbReference>
<accession>A0A645JKX9</accession>
<dbReference type="EMBL" id="VSSQ01145027">
    <property type="protein sequence ID" value="MPN64325.1"/>
    <property type="molecule type" value="Genomic_DNA"/>
</dbReference>
<keyword evidence="2" id="KW-0413">Isomerase</keyword>
<dbReference type="PANTHER" id="PTHR47245:SF2">
    <property type="entry name" value="PEPTIDYL-PROLYL CIS-TRANS ISOMERASE HP_0175-RELATED"/>
    <property type="match status" value="1"/>
</dbReference>
<comment type="caution">
    <text evidence="2">The sequence shown here is derived from an EMBL/GenBank/DDBJ whole genome shotgun (WGS) entry which is preliminary data.</text>
</comment>
<evidence type="ECO:0000259" key="1">
    <source>
        <dbReference type="PROSITE" id="PS50198"/>
    </source>
</evidence>
<proteinExistence type="predicted"/>
<organism evidence="2">
    <name type="scientific">bioreactor metagenome</name>
    <dbReference type="NCBI Taxonomy" id="1076179"/>
    <lineage>
        <taxon>unclassified sequences</taxon>
        <taxon>metagenomes</taxon>
        <taxon>ecological metagenomes</taxon>
    </lineage>
</organism>
<dbReference type="InterPro" id="IPR050245">
    <property type="entry name" value="PrsA_foldase"/>
</dbReference>